<dbReference type="CDD" id="cd05574">
    <property type="entry name" value="STKc_phototropin_like"/>
    <property type="match status" value="1"/>
</dbReference>
<evidence type="ECO:0000256" key="9">
    <source>
        <dbReference type="ARBA" id="ARBA00048679"/>
    </source>
</evidence>
<dbReference type="InterPro" id="IPR008271">
    <property type="entry name" value="Ser/Thr_kinase_AS"/>
</dbReference>
<evidence type="ECO:0000256" key="5">
    <source>
        <dbReference type="ARBA" id="ARBA00022741"/>
    </source>
</evidence>
<dbReference type="GO" id="GO:0004674">
    <property type="term" value="F:protein serine/threonine kinase activity"/>
    <property type="evidence" value="ECO:0007669"/>
    <property type="project" value="UniProtKB-KW"/>
</dbReference>
<evidence type="ECO:0000256" key="6">
    <source>
        <dbReference type="ARBA" id="ARBA00022777"/>
    </source>
</evidence>
<reference evidence="12" key="1">
    <citation type="submission" date="2020-04" db="EMBL/GenBank/DDBJ databases">
        <title>Analysis of mating type loci in Filobasidium floriforme.</title>
        <authorList>
            <person name="Nowrousian M."/>
        </authorList>
    </citation>
    <scope>NUCLEOTIDE SEQUENCE</scope>
    <source>
        <strain evidence="12">CBS 6242</strain>
    </source>
</reference>
<feature type="compositionally biased region" description="Low complexity" evidence="10">
    <location>
        <begin position="140"/>
        <end position="159"/>
    </location>
</feature>
<dbReference type="PROSITE" id="PS00108">
    <property type="entry name" value="PROTEIN_KINASE_ST"/>
    <property type="match status" value="1"/>
</dbReference>
<dbReference type="SMART" id="SM00220">
    <property type="entry name" value="S_TKc"/>
    <property type="match status" value="1"/>
</dbReference>
<dbReference type="GO" id="GO:0005524">
    <property type="term" value="F:ATP binding"/>
    <property type="evidence" value="ECO:0007669"/>
    <property type="project" value="UniProtKB-KW"/>
</dbReference>
<dbReference type="PROSITE" id="PS50011">
    <property type="entry name" value="PROTEIN_KINASE_DOM"/>
    <property type="match status" value="1"/>
</dbReference>
<evidence type="ECO:0000256" key="2">
    <source>
        <dbReference type="ARBA" id="ARBA00012513"/>
    </source>
</evidence>
<dbReference type="SUPFAM" id="SSF56112">
    <property type="entry name" value="Protein kinase-like (PK-like)"/>
    <property type="match status" value="1"/>
</dbReference>
<proteinExistence type="inferred from homology"/>
<protein>
    <recommendedName>
        <fullName evidence="2">non-specific serine/threonine protein kinase</fullName>
        <ecNumber evidence="2">2.7.11.1</ecNumber>
    </recommendedName>
</protein>
<dbReference type="EC" id="2.7.11.1" evidence="2"/>
<feature type="domain" description="Protein kinase" evidence="11">
    <location>
        <begin position="423"/>
        <end position="708"/>
    </location>
</feature>
<feature type="compositionally biased region" description="Polar residues" evidence="10">
    <location>
        <begin position="309"/>
        <end position="330"/>
    </location>
</feature>
<evidence type="ECO:0000313" key="13">
    <source>
        <dbReference type="Proteomes" id="UP000812966"/>
    </source>
</evidence>
<dbReference type="FunFam" id="3.30.200.20:FF:001236">
    <property type="entry name" value="AGC/RSK protein kinase"/>
    <property type="match status" value="1"/>
</dbReference>
<dbReference type="PANTHER" id="PTHR45637">
    <property type="entry name" value="FLIPPASE KINASE 1-RELATED"/>
    <property type="match status" value="1"/>
</dbReference>
<dbReference type="EMBL" id="JABELV010000045">
    <property type="protein sequence ID" value="KAG7561814.1"/>
    <property type="molecule type" value="Genomic_DNA"/>
</dbReference>
<comment type="catalytic activity">
    <reaction evidence="9">
        <text>L-seryl-[protein] + ATP = O-phospho-L-seryl-[protein] + ADP + H(+)</text>
        <dbReference type="Rhea" id="RHEA:17989"/>
        <dbReference type="Rhea" id="RHEA-COMP:9863"/>
        <dbReference type="Rhea" id="RHEA-COMP:11604"/>
        <dbReference type="ChEBI" id="CHEBI:15378"/>
        <dbReference type="ChEBI" id="CHEBI:29999"/>
        <dbReference type="ChEBI" id="CHEBI:30616"/>
        <dbReference type="ChEBI" id="CHEBI:83421"/>
        <dbReference type="ChEBI" id="CHEBI:456216"/>
        <dbReference type="EC" id="2.7.11.1"/>
    </reaction>
</comment>
<comment type="similarity">
    <text evidence="1">Belongs to the protein kinase superfamily. AGC Ser/Thr protein kinase family.</text>
</comment>
<evidence type="ECO:0000256" key="1">
    <source>
        <dbReference type="ARBA" id="ARBA00009903"/>
    </source>
</evidence>
<name>A0A8K0NRI0_9TREE</name>
<dbReference type="AlphaFoldDB" id="A0A8K0NRI0"/>
<evidence type="ECO:0000256" key="3">
    <source>
        <dbReference type="ARBA" id="ARBA00022527"/>
    </source>
</evidence>
<dbReference type="FunFam" id="1.10.510.10:FF:000121">
    <property type="entry name" value="Serine/threonine-protein kinase nrc-2"/>
    <property type="match status" value="1"/>
</dbReference>
<feature type="region of interest" description="Disordered" evidence="10">
    <location>
        <begin position="309"/>
        <end position="331"/>
    </location>
</feature>
<keyword evidence="7" id="KW-0067">ATP-binding</keyword>
<keyword evidence="4" id="KW-0808">Transferase</keyword>
<dbReference type="InterPro" id="IPR000719">
    <property type="entry name" value="Prot_kinase_dom"/>
</dbReference>
<evidence type="ECO:0000313" key="12">
    <source>
        <dbReference type="EMBL" id="KAG7561814.1"/>
    </source>
</evidence>
<organism evidence="12 13">
    <name type="scientific">Filobasidium floriforme</name>
    <dbReference type="NCBI Taxonomy" id="5210"/>
    <lineage>
        <taxon>Eukaryota</taxon>
        <taxon>Fungi</taxon>
        <taxon>Dikarya</taxon>
        <taxon>Basidiomycota</taxon>
        <taxon>Agaricomycotina</taxon>
        <taxon>Tremellomycetes</taxon>
        <taxon>Filobasidiales</taxon>
        <taxon>Filobasidiaceae</taxon>
        <taxon>Filobasidium</taxon>
    </lineage>
</organism>
<accession>A0A8K0NRI0</accession>
<dbReference type="Proteomes" id="UP000812966">
    <property type="component" value="Unassembled WGS sequence"/>
</dbReference>
<keyword evidence="3" id="KW-0723">Serine/threonine-protein kinase</keyword>
<evidence type="ECO:0000256" key="10">
    <source>
        <dbReference type="SAM" id="MobiDB-lite"/>
    </source>
</evidence>
<keyword evidence="6" id="KW-0418">Kinase</keyword>
<keyword evidence="5" id="KW-0547">Nucleotide-binding</keyword>
<dbReference type="Gene3D" id="1.10.510.10">
    <property type="entry name" value="Transferase(Phosphotransferase) domain 1"/>
    <property type="match status" value="1"/>
</dbReference>
<feature type="compositionally biased region" description="Basic and acidic residues" evidence="10">
    <location>
        <begin position="186"/>
        <end position="195"/>
    </location>
</feature>
<evidence type="ECO:0000256" key="7">
    <source>
        <dbReference type="ARBA" id="ARBA00022840"/>
    </source>
</evidence>
<evidence type="ECO:0000259" key="11">
    <source>
        <dbReference type="PROSITE" id="PS50011"/>
    </source>
</evidence>
<feature type="region of interest" description="Disordered" evidence="10">
    <location>
        <begin position="47"/>
        <end position="96"/>
    </location>
</feature>
<feature type="region of interest" description="Disordered" evidence="10">
    <location>
        <begin position="108"/>
        <end position="237"/>
    </location>
</feature>
<dbReference type="InterPro" id="IPR011009">
    <property type="entry name" value="Kinase-like_dom_sf"/>
</dbReference>
<dbReference type="Pfam" id="PF00069">
    <property type="entry name" value="Pkinase"/>
    <property type="match status" value="1"/>
</dbReference>
<feature type="compositionally biased region" description="Polar residues" evidence="10">
    <location>
        <begin position="171"/>
        <end position="185"/>
    </location>
</feature>
<gene>
    <name evidence="12" type="ORF">FFLO_02715</name>
</gene>
<evidence type="ECO:0000256" key="4">
    <source>
        <dbReference type="ARBA" id="ARBA00022679"/>
    </source>
</evidence>
<comment type="caution">
    <text evidence="12">The sequence shown here is derived from an EMBL/GenBank/DDBJ whole genome shotgun (WGS) entry which is preliminary data.</text>
</comment>
<feature type="compositionally biased region" description="Polar residues" evidence="10">
    <location>
        <begin position="82"/>
        <end position="96"/>
    </location>
</feature>
<feature type="compositionally biased region" description="Polar residues" evidence="10">
    <location>
        <begin position="213"/>
        <end position="227"/>
    </location>
</feature>
<keyword evidence="13" id="KW-1185">Reference proteome</keyword>
<dbReference type="Gene3D" id="3.30.200.20">
    <property type="entry name" value="Phosphorylase Kinase, domain 1"/>
    <property type="match status" value="1"/>
</dbReference>
<feature type="compositionally biased region" description="Polar residues" evidence="10">
    <location>
        <begin position="48"/>
        <end position="72"/>
    </location>
</feature>
<comment type="catalytic activity">
    <reaction evidence="8">
        <text>L-threonyl-[protein] + ATP = O-phospho-L-threonyl-[protein] + ADP + H(+)</text>
        <dbReference type="Rhea" id="RHEA:46608"/>
        <dbReference type="Rhea" id="RHEA-COMP:11060"/>
        <dbReference type="Rhea" id="RHEA-COMP:11605"/>
        <dbReference type="ChEBI" id="CHEBI:15378"/>
        <dbReference type="ChEBI" id="CHEBI:30013"/>
        <dbReference type="ChEBI" id="CHEBI:30616"/>
        <dbReference type="ChEBI" id="CHEBI:61977"/>
        <dbReference type="ChEBI" id="CHEBI:456216"/>
        <dbReference type="EC" id="2.7.11.1"/>
    </reaction>
</comment>
<evidence type="ECO:0000256" key="8">
    <source>
        <dbReference type="ARBA" id="ARBA00047899"/>
    </source>
</evidence>
<sequence length="797" mass="85383">MAIPTEHTGTIRNLQVNPEVDSAFNLPTEKSGGHQRWRKIFKRAVSGGPQTTISTNGLLAPSSRGSPQLTTPTEERRFVNGTGRNNGNVSSTDTHIGNLSLSTASLGDTAGDGSASSVHLPLTPNQAAASREYPLEGPYSTSTERSSGSSGVPLGSPLPQTAKSRYFAFAPSSSGGHSESVNNSRTKGEKKDKYRTLGRKAGGSAKDSAPFYSVSSNHSASRNQTIPVATDADTEKPSSATQRFIRRVASAPNAKGLFSAGSMFNKNAGEPPLPSKMTGLGLPVPASPTVREESSSQALGLSNVNIAITQSGSDSPSSIMATSPSGTSGTYPARHPIPRLLSGSSNLTPGASTSSLVSTSTGAYSIAQSGAREHRAQSVGTSGRSAVSPGMARLGPGPGPGFRRTYSSNSIKSKTVEVGPSSFQKVRLLGKGDVGKVYLVREKKSEKLFAMKVLSKKEMVKRNKIKRALAEQEILATSNHPFIVTMFHSFQSDDYLYFVLDYCMGGEFFRALQTRPGKCLSEEHARFYAAEVVAALEYLHLMGYIYRDLKPENILLHQSGHIMLSDFDLSKSGSEPGGAPAGMKQSAQNGVLMVDTRSCIADFRTNSFVGTEEYIAPEVIKGNGHTSAVDWWTLGILIYEMIFATTPFKGVNRVATFANVLKHDVTFPASPNVTSLCKSAIRKLLIKDEHKRLGSNAGASEIKLHKWFAPINWGLLRNEKPPIVPAESNGVDAINFRTMRDSKSLDFDTHGDIIYAQAGNIAGPQTPGISTPKELVSELKEENPFVDFHSVTRLFED</sequence>
<feature type="region of interest" description="Disordered" evidence="10">
    <location>
        <begin position="368"/>
        <end position="401"/>
    </location>
</feature>